<dbReference type="RefSeq" id="WP_053235079.1">
    <property type="nucleotide sequence ID" value="NZ_CP011125.1"/>
</dbReference>
<keyword evidence="3" id="KW-1185">Reference proteome</keyword>
<dbReference type="GO" id="GO:0008237">
    <property type="term" value="F:metallopeptidase activity"/>
    <property type="evidence" value="ECO:0007669"/>
    <property type="project" value="InterPro"/>
</dbReference>
<dbReference type="EMBL" id="CP011125">
    <property type="protein sequence ID" value="AKF07869.1"/>
    <property type="molecule type" value="Genomic_DNA"/>
</dbReference>
<keyword evidence="1" id="KW-1133">Transmembrane helix</keyword>
<keyword evidence="1" id="KW-0472">Membrane</keyword>
<dbReference type="InterPro" id="IPR010384">
    <property type="entry name" value="MtfA_fam"/>
</dbReference>
<dbReference type="PANTHER" id="PTHR30164:SF2">
    <property type="entry name" value="PROTEIN MTFA"/>
    <property type="match status" value="1"/>
</dbReference>
<reference evidence="2 3" key="1">
    <citation type="submission" date="2015-03" db="EMBL/GenBank/DDBJ databases">
        <title>Genome assembly of Sandaracinus amylolyticus DSM 53668.</title>
        <authorList>
            <person name="Sharma G."/>
            <person name="Subramanian S."/>
        </authorList>
    </citation>
    <scope>NUCLEOTIDE SEQUENCE [LARGE SCALE GENOMIC DNA]</scope>
    <source>
        <strain evidence="2 3">DSM 53668</strain>
    </source>
</reference>
<dbReference type="GO" id="GO:0004177">
    <property type="term" value="F:aminopeptidase activity"/>
    <property type="evidence" value="ECO:0007669"/>
    <property type="project" value="TreeGrafter"/>
</dbReference>
<dbReference type="KEGG" id="samy:DB32_005018"/>
<dbReference type="SUPFAM" id="SSF55486">
    <property type="entry name" value="Metalloproteases ('zincins'), catalytic domain"/>
    <property type="match status" value="1"/>
</dbReference>
<dbReference type="STRING" id="927083.DB32_005018"/>
<keyword evidence="1" id="KW-0812">Transmembrane</keyword>
<sequence>MSDSAIDLGAAIGALLVGAALGLLLGLRFGPPVGIVIALVVAIALYLLKTRRTRRRRALARAPFPASMRAVLEERVEYYQRLSPDERRRFEDEVRFFLDEQTITGPRGAALDERLRVLVAASAVMVVFGRRGFRYPKLRDVVVYDEAFDEEYREGHAKHILGMVHGQGPILFSARALEHGFANTRDGLNVGVHEFAHVLDFDTGQADGVPSFMPWNSVTPWLSVMHDEAQRIERRRSILRGYATTNEAEFFAVATEAFFERPRAMRDKHPELYALLRDTFGQDPASSPTEAPRGDA</sequence>
<dbReference type="InterPro" id="IPR024079">
    <property type="entry name" value="MetalloPept_cat_dom_sf"/>
</dbReference>
<dbReference type="GO" id="GO:0005829">
    <property type="term" value="C:cytosol"/>
    <property type="evidence" value="ECO:0007669"/>
    <property type="project" value="TreeGrafter"/>
</dbReference>
<dbReference type="CDD" id="cd20169">
    <property type="entry name" value="Peptidase_M90_mtfA"/>
    <property type="match status" value="1"/>
</dbReference>
<evidence type="ECO:0000313" key="3">
    <source>
        <dbReference type="Proteomes" id="UP000034883"/>
    </source>
</evidence>
<dbReference type="AlphaFoldDB" id="A0A0F6SG08"/>
<feature type="transmembrane region" description="Helical" evidence="1">
    <location>
        <begin position="5"/>
        <end position="25"/>
    </location>
</feature>
<name>A0A0F6SG08_9BACT</name>
<dbReference type="Gene3D" id="1.10.472.150">
    <property type="entry name" value="Glucose-regulated metallo-peptidase M90, N-terminal domain"/>
    <property type="match status" value="1"/>
</dbReference>
<dbReference type="Proteomes" id="UP000034883">
    <property type="component" value="Chromosome"/>
</dbReference>
<evidence type="ECO:0000256" key="1">
    <source>
        <dbReference type="SAM" id="Phobius"/>
    </source>
</evidence>
<evidence type="ECO:0008006" key="4">
    <source>
        <dbReference type="Google" id="ProtNLM"/>
    </source>
</evidence>
<dbReference type="Gene3D" id="3.40.390.10">
    <property type="entry name" value="Collagenase (Catalytic Domain)"/>
    <property type="match status" value="1"/>
</dbReference>
<gene>
    <name evidence="2" type="ORF">DB32_005018</name>
</gene>
<dbReference type="Pfam" id="PF06167">
    <property type="entry name" value="Peptidase_M90"/>
    <property type="match status" value="1"/>
</dbReference>
<evidence type="ECO:0000313" key="2">
    <source>
        <dbReference type="EMBL" id="AKF07869.1"/>
    </source>
</evidence>
<protein>
    <recommendedName>
        <fullName evidence="4">Inner membrane protein</fullName>
    </recommendedName>
</protein>
<accession>A0A0F6SG08</accession>
<dbReference type="PANTHER" id="PTHR30164">
    <property type="entry name" value="MTFA PEPTIDASE"/>
    <property type="match status" value="1"/>
</dbReference>
<feature type="transmembrane region" description="Helical" evidence="1">
    <location>
        <begin position="31"/>
        <end position="48"/>
    </location>
</feature>
<dbReference type="InterPro" id="IPR042252">
    <property type="entry name" value="MtfA_N"/>
</dbReference>
<organism evidence="2 3">
    <name type="scientific">Sandaracinus amylolyticus</name>
    <dbReference type="NCBI Taxonomy" id="927083"/>
    <lineage>
        <taxon>Bacteria</taxon>
        <taxon>Pseudomonadati</taxon>
        <taxon>Myxococcota</taxon>
        <taxon>Polyangia</taxon>
        <taxon>Polyangiales</taxon>
        <taxon>Sandaracinaceae</taxon>
        <taxon>Sandaracinus</taxon>
    </lineage>
</organism>
<proteinExistence type="predicted"/>